<comment type="caution">
    <text evidence="1">The sequence shown here is derived from an EMBL/GenBank/DDBJ whole genome shotgun (WGS) entry which is preliminary data.</text>
</comment>
<dbReference type="AlphaFoldDB" id="A0A5M8REJ1"/>
<accession>A0A5M8REJ1</accession>
<organism evidence="1 2">
    <name type="scientific">Bacillus swezeyi</name>
    <dbReference type="NCBI Taxonomy" id="1925020"/>
    <lineage>
        <taxon>Bacteria</taxon>
        <taxon>Bacillati</taxon>
        <taxon>Bacillota</taxon>
        <taxon>Bacilli</taxon>
        <taxon>Bacillales</taxon>
        <taxon>Bacillaceae</taxon>
        <taxon>Bacillus</taxon>
    </lineage>
</organism>
<dbReference type="RefSeq" id="WP_150150100.1">
    <property type="nucleotide sequence ID" value="NZ_QSND01000007.1"/>
</dbReference>
<dbReference type="EMBL" id="QSND01000007">
    <property type="protein sequence ID" value="KAA6447005.1"/>
    <property type="molecule type" value="Genomic_DNA"/>
</dbReference>
<dbReference type="Proteomes" id="UP000324326">
    <property type="component" value="Unassembled WGS sequence"/>
</dbReference>
<proteinExistence type="predicted"/>
<reference evidence="1 2" key="1">
    <citation type="submission" date="2018-08" db="EMBL/GenBank/DDBJ databases">
        <title>Bacillus phenotypic plasticity.</title>
        <authorList>
            <person name="Hurtado E."/>
        </authorList>
    </citation>
    <scope>NUCLEOTIDE SEQUENCE [LARGE SCALE GENOMIC DNA]</scope>
    <source>
        <strain evidence="1 2">427</strain>
    </source>
</reference>
<name>A0A5M8REJ1_9BACI</name>
<protein>
    <submittedName>
        <fullName evidence="1">Uncharacterized protein</fullName>
    </submittedName>
</protein>
<gene>
    <name evidence="1" type="ORF">DX927_23470</name>
</gene>
<evidence type="ECO:0000313" key="1">
    <source>
        <dbReference type="EMBL" id="KAA6447005.1"/>
    </source>
</evidence>
<sequence length="228" mass="26696">MYSKEVYIRMRNGNKETELRLSNICPEHQLAMIDGMFKFFELDVDFKEMADIYNRSAKAYQEFFAQLDSEENGTKTDQIKMKHHDPKSEYNSIPPRKENIKKIVDKHVTGPSKVSKPNSNDSNSFIRTSDYSNDYFITGVKLSRNKEVLYRCRYKCDCGDESNHYIKIGTMSVPCWKCSKRLEVSPATQFGEPEEGKNREMYRDSYGNFYIAGKFERNVLTLSDRDKE</sequence>
<evidence type="ECO:0000313" key="2">
    <source>
        <dbReference type="Proteomes" id="UP000324326"/>
    </source>
</evidence>